<evidence type="ECO:0000313" key="2">
    <source>
        <dbReference type="Proteomes" id="UP000818029"/>
    </source>
</evidence>
<evidence type="ECO:0000313" key="3">
    <source>
        <dbReference type="RefSeq" id="XP_016705530.1"/>
    </source>
</evidence>
<dbReference type="AlphaFoldDB" id="A0A1U8KSU7"/>
<feature type="region of interest" description="Disordered" evidence="1">
    <location>
        <begin position="61"/>
        <end position="119"/>
    </location>
</feature>
<reference evidence="3" key="2">
    <citation type="submission" date="2025-08" db="UniProtKB">
        <authorList>
            <consortium name="RefSeq"/>
        </authorList>
    </citation>
    <scope>IDENTIFICATION</scope>
</reference>
<feature type="region of interest" description="Disordered" evidence="1">
    <location>
        <begin position="1"/>
        <end position="23"/>
    </location>
</feature>
<protein>
    <submittedName>
        <fullName evidence="3">Serine/arginine-rich splicing factor 7-like</fullName>
    </submittedName>
</protein>
<feature type="compositionally biased region" description="Basic and acidic residues" evidence="1">
    <location>
        <begin position="90"/>
        <end position="102"/>
    </location>
</feature>
<dbReference type="Proteomes" id="UP000818029">
    <property type="component" value="Chromosome A06"/>
</dbReference>
<proteinExistence type="predicted"/>
<accession>A0A1U8KSU7</accession>
<dbReference type="KEGG" id="ghi:107920361"/>
<organism evidence="2 3">
    <name type="scientific">Gossypium hirsutum</name>
    <name type="common">Upland cotton</name>
    <name type="synonym">Gossypium mexicanum</name>
    <dbReference type="NCBI Taxonomy" id="3635"/>
    <lineage>
        <taxon>Eukaryota</taxon>
        <taxon>Viridiplantae</taxon>
        <taxon>Streptophyta</taxon>
        <taxon>Embryophyta</taxon>
        <taxon>Tracheophyta</taxon>
        <taxon>Spermatophyta</taxon>
        <taxon>Magnoliopsida</taxon>
        <taxon>eudicotyledons</taxon>
        <taxon>Gunneridae</taxon>
        <taxon>Pentapetalae</taxon>
        <taxon>rosids</taxon>
        <taxon>malvids</taxon>
        <taxon>Malvales</taxon>
        <taxon>Malvaceae</taxon>
        <taxon>Malvoideae</taxon>
        <taxon>Gossypium</taxon>
    </lineage>
</organism>
<dbReference type="PaxDb" id="3635-A0A1U8KSU7"/>
<reference evidence="2" key="1">
    <citation type="journal article" date="2020" name="Nat. Genet.">
        <title>Genomic diversifications of five Gossypium allopolyploid species and their impact on cotton improvement.</title>
        <authorList>
            <person name="Chen Z.J."/>
            <person name="Sreedasyam A."/>
            <person name="Ando A."/>
            <person name="Song Q."/>
            <person name="De Santiago L.M."/>
            <person name="Hulse-Kemp A.M."/>
            <person name="Ding M."/>
            <person name="Ye W."/>
            <person name="Kirkbride R.C."/>
            <person name="Jenkins J."/>
            <person name="Plott C."/>
            <person name="Lovell J."/>
            <person name="Lin Y.M."/>
            <person name="Vaughn R."/>
            <person name="Liu B."/>
            <person name="Simpson S."/>
            <person name="Scheffler B.E."/>
            <person name="Wen L."/>
            <person name="Saski C.A."/>
            <person name="Grover C.E."/>
            <person name="Hu G."/>
            <person name="Conover J.L."/>
            <person name="Carlson J.W."/>
            <person name="Shu S."/>
            <person name="Boston L.B."/>
            <person name="Williams M."/>
            <person name="Peterson D.G."/>
            <person name="McGee K."/>
            <person name="Jones D.C."/>
            <person name="Wendel J.F."/>
            <person name="Stelly D.M."/>
            <person name="Grimwood J."/>
            <person name="Schmutz J."/>
        </authorList>
    </citation>
    <scope>NUCLEOTIDE SEQUENCE [LARGE SCALE GENOMIC DNA]</scope>
    <source>
        <strain evidence="2">cv. TM-1</strain>
    </source>
</reference>
<gene>
    <name evidence="3" type="primary">LOC107920361</name>
</gene>
<evidence type="ECO:0000256" key="1">
    <source>
        <dbReference type="SAM" id="MobiDB-lite"/>
    </source>
</evidence>
<dbReference type="Gene3D" id="4.10.60.10">
    <property type="entry name" value="Zinc finger, CCHC-type"/>
    <property type="match status" value="1"/>
</dbReference>
<name>A0A1U8KSU7_GOSHI</name>
<feature type="compositionally biased region" description="Polar residues" evidence="1">
    <location>
        <begin position="1"/>
        <end position="15"/>
    </location>
</feature>
<dbReference type="GeneID" id="107920361"/>
<keyword evidence="2" id="KW-1185">Reference proteome</keyword>
<dbReference type="RefSeq" id="XP_016705530.1">
    <property type="nucleotide sequence ID" value="XM_016850041.1"/>
</dbReference>
<sequence length="119" mass="13100">MASKAQTTLAASVGSTRPGRQECPQCRRCHLGEHQVNERGCLKCGSLDHFIYDCPEMDERGRKQDMKASNAPLKSRPEKNPRSGTSGRGASRDATARSEGRALARTYAIRPGRRQSLPM</sequence>